<evidence type="ECO:0000256" key="1">
    <source>
        <dbReference type="ARBA" id="ARBA00003294"/>
    </source>
</evidence>
<dbReference type="SMART" id="SM01130">
    <property type="entry name" value="DHDPS"/>
    <property type="match status" value="1"/>
</dbReference>
<dbReference type="Proteomes" id="UP001597277">
    <property type="component" value="Unassembled WGS sequence"/>
</dbReference>
<keyword evidence="15" id="KW-1185">Reference proteome</keyword>
<keyword evidence="8 12" id="KW-0457">Lysine biosynthesis</keyword>
<evidence type="ECO:0000256" key="9">
    <source>
        <dbReference type="ARBA" id="ARBA00023239"/>
    </source>
</evidence>
<evidence type="ECO:0000256" key="5">
    <source>
        <dbReference type="ARBA" id="ARBA00022490"/>
    </source>
</evidence>
<evidence type="ECO:0000256" key="4">
    <source>
        <dbReference type="ARBA" id="ARBA00012086"/>
    </source>
</evidence>
<name>A0ABW4LAN3_9MICO</name>
<proteinExistence type="inferred from homology"/>
<keyword evidence="10 12" id="KW-0704">Schiff base</keyword>
<dbReference type="PRINTS" id="PR00146">
    <property type="entry name" value="DHPICSNTHASE"/>
</dbReference>
<evidence type="ECO:0000256" key="7">
    <source>
        <dbReference type="ARBA" id="ARBA00022915"/>
    </source>
</evidence>
<sequence length="305" mass="31603">MSSSPRLPSRTFGSVATAMVTPFRDDDTVDIDAAVAVAVKLVDDGCDALVVHGTTGESPTTHQPEKDAVMRAVVDAVGDRAMIIGGAGSNDTAHAVRIAQGAERSGARGLLVVSPYYNRPSQEGVYQHVVTVADAVDLPVMLYDIPGRTGVAFADETLDRLAEHPRILAVKDATGNVPAGFERMARTGLEYYSGDDALNFDWLAHGASGVVSVVGHVAAGAYAEMVREVDAGDLPGARTVAARMRPVVGAIMGGGQGAVMAKAALHLQGVIPSPAVRLPLVQAPEADVAQLESVLREHGLLGAGR</sequence>
<dbReference type="PANTHER" id="PTHR12128:SF66">
    <property type="entry name" value="4-HYDROXY-2-OXOGLUTARATE ALDOLASE, MITOCHONDRIAL"/>
    <property type="match status" value="1"/>
</dbReference>
<evidence type="ECO:0000256" key="3">
    <source>
        <dbReference type="ARBA" id="ARBA00007592"/>
    </source>
</evidence>
<dbReference type="NCBIfam" id="TIGR00674">
    <property type="entry name" value="dapA"/>
    <property type="match status" value="1"/>
</dbReference>
<dbReference type="PIRSF" id="PIRSF001365">
    <property type="entry name" value="DHDPS"/>
    <property type="match status" value="1"/>
</dbReference>
<comment type="subunit">
    <text evidence="12">Homotetramer; dimer of dimers.</text>
</comment>
<evidence type="ECO:0000256" key="12">
    <source>
        <dbReference type="HAMAP-Rule" id="MF_00418"/>
    </source>
</evidence>
<evidence type="ECO:0000256" key="13">
    <source>
        <dbReference type="PIRNR" id="PIRNR001365"/>
    </source>
</evidence>
<feature type="site" description="Part of a proton relay during catalysis" evidence="12">
    <location>
        <position position="117"/>
    </location>
</feature>
<dbReference type="CDD" id="cd00950">
    <property type="entry name" value="DHDPS"/>
    <property type="match status" value="1"/>
</dbReference>
<evidence type="ECO:0000256" key="10">
    <source>
        <dbReference type="ARBA" id="ARBA00023270"/>
    </source>
</evidence>
<dbReference type="GO" id="GO:0008840">
    <property type="term" value="F:4-hydroxy-tetrahydrodipicolinate synthase activity"/>
    <property type="evidence" value="ECO:0007669"/>
    <property type="project" value="UniProtKB-EC"/>
</dbReference>
<feature type="active site" description="Proton donor/acceptor" evidence="12">
    <location>
        <position position="143"/>
    </location>
</feature>
<feature type="active site" description="Schiff-base intermediate with substrate" evidence="12">
    <location>
        <position position="171"/>
    </location>
</feature>
<evidence type="ECO:0000256" key="2">
    <source>
        <dbReference type="ARBA" id="ARBA00005120"/>
    </source>
</evidence>
<evidence type="ECO:0000256" key="11">
    <source>
        <dbReference type="ARBA" id="ARBA00047836"/>
    </source>
</evidence>
<comment type="pathway">
    <text evidence="2 12">Amino-acid biosynthesis; L-lysine biosynthesis via DAP pathway; (S)-tetrahydrodipicolinate from L-aspartate: step 3/4.</text>
</comment>
<dbReference type="EMBL" id="JBHUEE010000009">
    <property type="protein sequence ID" value="MFD1719352.1"/>
    <property type="molecule type" value="Genomic_DNA"/>
</dbReference>
<comment type="caution">
    <text evidence="14">The sequence shown here is derived from an EMBL/GenBank/DDBJ whole genome shotgun (WGS) entry which is preliminary data.</text>
</comment>
<evidence type="ECO:0000256" key="6">
    <source>
        <dbReference type="ARBA" id="ARBA00022605"/>
    </source>
</evidence>
<comment type="similarity">
    <text evidence="3 12 13">Belongs to the DapA family.</text>
</comment>
<feature type="binding site" evidence="12">
    <location>
        <position position="211"/>
    </location>
    <ligand>
        <name>pyruvate</name>
        <dbReference type="ChEBI" id="CHEBI:15361"/>
    </ligand>
</feature>
<dbReference type="PANTHER" id="PTHR12128">
    <property type="entry name" value="DIHYDRODIPICOLINATE SYNTHASE"/>
    <property type="match status" value="1"/>
</dbReference>
<dbReference type="Gene3D" id="3.20.20.70">
    <property type="entry name" value="Aldolase class I"/>
    <property type="match status" value="1"/>
</dbReference>
<dbReference type="PROSITE" id="PS00665">
    <property type="entry name" value="DHDPS_1"/>
    <property type="match status" value="1"/>
</dbReference>
<keyword evidence="5 12" id="KW-0963">Cytoplasm</keyword>
<comment type="catalytic activity">
    <reaction evidence="11 12">
        <text>L-aspartate 4-semialdehyde + pyruvate = (2S,4S)-4-hydroxy-2,3,4,5-tetrahydrodipicolinate + H2O + H(+)</text>
        <dbReference type="Rhea" id="RHEA:34171"/>
        <dbReference type="ChEBI" id="CHEBI:15361"/>
        <dbReference type="ChEBI" id="CHEBI:15377"/>
        <dbReference type="ChEBI" id="CHEBI:15378"/>
        <dbReference type="ChEBI" id="CHEBI:67139"/>
        <dbReference type="ChEBI" id="CHEBI:537519"/>
        <dbReference type="EC" id="4.3.3.7"/>
    </reaction>
</comment>
<dbReference type="InterPro" id="IPR020624">
    <property type="entry name" value="Schiff_base-form_aldolases_CS"/>
</dbReference>
<dbReference type="Pfam" id="PF00701">
    <property type="entry name" value="DHDPS"/>
    <property type="match status" value="1"/>
</dbReference>
<dbReference type="InterPro" id="IPR002220">
    <property type="entry name" value="DapA-like"/>
</dbReference>
<accession>A0ABW4LAN3</accession>
<evidence type="ECO:0000313" key="15">
    <source>
        <dbReference type="Proteomes" id="UP001597277"/>
    </source>
</evidence>
<dbReference type="PROSITE" id="PS00666">
    <property type="entry name" value="DHDPS_2"/>
    <property type="match status" value="1"/>
</dbReference>
<comment type="subcellular location">
    <subcellularLocation>
        <location evidence="12">Cytoplasm</location>
    </subcellularLocation>
</comment>
<dbReference type="InterPro" id="IPR013785">
    <property type="entry name" value="Aldolase_TIM"/>
</dbReference>
<dbReference type="InterPro" id="IPR020625">
    <property type="entry name" value="Schiff_base-form_aldolases_AS"/>
</dbReference>
<dbReference type="RefSeq" id="WP_388009468.1">
    <property type="nucleotide sequence ID" value="NZ_JBHUEE010000009.1"/>
</dbReference>
<keyword evidence="7 12" id="KW-0220">Diaminopimelate biosynthesis</keyword>
<comment type="caution">
    <text evidence="12">Was originally thought to be a dihydrodipicolinate synthase (DHDPS), catalyzing the condensation of (S)-aspartate-beta-semialdehyde [(S)-ASA] and pyruvate to dihydrodipicolinate (DHDP). However, it was shown in E.coli that the product of the enzymatic reaction is not dihydrodipicolinate but in fact (4S)-4-hydroxy-2,3,4,5-tetrahydro-(2S)-dipicolinic acid (HTPA), and that the consecutive dehydration reaction leading to DHDP is not spontaneous but catalyzed by DapB.</text>
</comment>
<gene>
    <name evidence="12 14" type="primary">dapA</name>
    <name evidence="14" type="ORF">ACFSE6_16025</name>
</gene>
<evidence type="ECO:0000256" key="8">
    <source>
        <dbReference type="ARBA" id="ARBA00023154"/>
    </source>
</evidence>
<evidence type="ECO:0000313" key="14">
    <source>
        <dbReference type="EMBL" id="MFD1719352.1"/>
    </source>
</evidence>
<organism evidence="14 15">
    <name type="scientific">Georgenia deserti</name>
    <dbReference type="NCBI Taxonomy" id="2093781"/>
    <lineage>
        <taxon>Bacteria</taxon>
        <taxon>Bacillati</taxon>
        <taxon>Actinomycetota</taxon>
        <taxon>Actinomycetes</taxon>
        <taxon>Micrococcales</taxon>
        <taxon>Bogoriellaceae</taxon>
        <taxon>Georgenia</taxon>
    </lineage>
</organism>
<keyword evidence="6 12" id="KW-0028">Amino-acid biosynthesis</keyword>
<dbReference type="HAMAP" id="MF_00418">
    <property type="entry name" value="DapA"/>
    <property type="match status" value="1"/>
</dbReference>
<protein>
    <recommendedName>
        <fullName evidence="4 12">4-hydroxy-tetrahydrodipicolinate synthase</fullName>
        <shortName evidence="12">HTPA synthase</shortName>
        <ecNumber evidence="4 12">4.3.3.7</ecNumber>
    </recommendedName>
</protein>
<keyword evidence="9 12" id="KW-0456">Lyase</keyword>
<feature type="site" description="Part of a proton relay during catalysis" evidence="12">
    <location>
        <position position="54"/>
    </location>
</feature>
<comment type="function">
    <text evidence="1 12">Catalyzes the condensation of (S)-aspartate-beta-semialdehyde [(S)-ASA] and pyruvate to 4-hydroxy-tetrahydrodipicolinate (HTPA).</text>
</comment>
<reference evidence="15" key="1">
    <citation type="journal article" date="2019" name="Int. J. Syst. Evol. Microbiol.">
        <title>The Global Catalogue of Microorganisms (GCM) 10K type strain sequencing project: providing services to taxonomists for standard genome sequencing and annotation.</title>
        <authorList>
            <consortium name="The Broad Institute Genomics Platform"/>
            <consortium name="The Broad Institute Genome Sequencing Center for Infectious Disease"/>
            <person name="Wu L."/>
            <person name="Ma J."/>
        </authorList>
    </citation>
    <scope>NUCLEOTIDE SEQUENCE [LARGE SCALE GENOMIC DNA]</scope>
    <source>
        <strain evidence="15">JCM 17130</strain>
    </source>
</reference>
<dbReference type="SUPFAM" id="SSF51569">
    <property type="entry name" value="Aldolase"/>
    <property type="match status" value="1"/>
</dbReference>
<dbReference type="InterPro" id="IPR005263">
    <property type="entry name" value="DapA"/>
</dbReference>
<feature type="binding site" evidence="12">
    <location>
        <position position="55"/>
    </location>
    <ligand>
        <name>pyruvate</name>
        <dbReference type="ChEBI" id="CHEBI:15361"/>
    </ligand>
</feature>
<dbReference type="EC" id="4.3.3.7" evidence="4 12"/>